<dbReference type="Gene3D" id="1.20.58.100">
    <property type="entry name" value="Fumarate reductase/succinate dehydrogenase flavoprotein-like, C-terminal domain"/>
    <property type="match status" value="1"/>
</dbReference>
<keyword evidence="4" id="KW-0274">FAD</keyword>
<evidence type="ECO:0000256" key="6">
    <source>
        <dbReference type="ARBA" id="ARBA00029426"/>
    </source>
</evidence>
<dbReference type="PANTHER" id="PTHR42716:SF2">
    <property type="entry name" value="L-ASPARTATE OXIDASE, CHLOROPLASTIC"/>
    <property type="match status" value="1"/>
</dbReference>
<organism evidence="10 11">
    <name type="scientific">Kribbibacterium absianum</name>
    <dbReference type="NCBI Taxonomy" id="3044210"/>
    <lineage>
        <taxon>Bacteria</taxon>
        <taxon>Bacillati</taxon>
        <taxon>Actinomycetota</taxon>
        <taxon>Coriobacteriia</taxon>
        <taxon>Coriobacteriales</taxon>
        <taxon>Kribbibacteriaceae</taxon>
        <taxon>Kribbibacterium</taxon>
    </lineage>
</organism>
<dbReference type="InterPro" id="IPR036188">
    <property type="entry name" value="FAD/NAD-bd_sf"/>
</dbReference>
<keyword evidence="11" id="KW-1185">Reference proteome</keyword>
<evidence type="ECO:0000313" key="10">
    <source>
        <dbReference type="EMBL" id="MDJ1128959.1"/>
    </source>
</evidence>
<sequence length="517" mass="53114">MERIRADVCVVGAGLAGISAALAGAEQGASVVLLTDGRPCGGSSFQGGTWGLGMVLPADRTPEASVSLAEKVIEVGLGCSNDAVVRSLCDQAWDCVDWLQGLGVALQSPGAGHERDTAYVPCFDTEVRGWRLFPPRQAEGPMLSALDRAGVRVLDAHAVSLLGEPGRVSGVLGAGADGLVSVRSRATVLATGGTAGVCSSCLTLPSLEGDGAALAIDAGAEVRGLEFIQVMAGVERNGARPLVCNEKVWRATTLTGADGRDAFEAAGIPAAEARAALEAHSVHGPFTVERVSRLVEQAIAHATATGGCWASTDLRQLEGQELVEDFASWLRDMGVDPAAPLPVRLYAQAANGGIVVDTQGRTTVRGLYAAGECAQVYGADRLGGMASVMALTLGRAAGTNAANERAVEPLDGGPLSPLSAALVEPNAREGLKRTADRALLGPRTTRGLEELLAQARSLQARAEKQAVDPHDLDDLGAGAVGALRKNATARQQAAATAAIAKACLGRRESLGPHWRQG</sequence>
<dbReference type="Pfam" id="PF00890">
    <property type="entry name" value="FAD_binding_2"/>
    <property type="match status" value="2"/>
</dbReference>
<accession>A0ABT6ZIS7</accession>
<reference evidence="10" key="1">
    <citation type="submission" date="2023-05" db="EMBL/GenBank/DDBJ databases">
        <title>[olsenella] sp. nov., isolated from a pig farm feces dump.</title>
        <authorList>
            <person name="Chang Y.-H."/>
        </authorList>
    </citation>
    <scope>NUCLEOTIDE SEQUENCE</scope>
    <source>
        <strain evidence="10">YH-ols2217</strain>
    </source>
</reference>
<dbReference type="SUPFAM" id="SSF51905">
    <property type="entry name" value="FAD/NAD(P)-binding domain"/>
    <property type="match status" value="1"/>
</dbReference>
<comment type="cofactor">
    <cofactor evidence="1">
        <name>FAD</name>
        <dbReference type="ChEBI" id="CHEBI:57692"/>
    </cofactor>
</comment>
<comment type="caution">
    <text evidence="10">The sequence shown here is derived from an EMBL/GenBank/DDBJ whole genome shotgun (WGS) entry which is preliminary data.</text>
</comment>
<dbReference type="InterPro" id="IPR003953">
    <property type="entry name" value="FAD-dep_OxRdtase_2_FAD-bd"/>
</dbReference>
<dbReference type="PRINTS" id="PR00368">
    <property type="entry name" value="FADPNR"/>
</dbReference>
<comment type="catalytic activity">
    <reaction evidence="8">
        <text>L-aspartate + O2 = iminosuccinate + H2O2</text>
        <dbReference type="Rhea" id="RHEA:25876"/>
        <dbReference type="ChEBI" id="CHEBI:15379"/>
        <dbReference type="ChEBI" id="CHEBI:16240"/>
        <dbReference type="ChEBI" id="CHEBI:29991"/>
        <dbReference type="ChEBI" id="CHEBI:77875"/>
        <dbReference type="EC" id="1.4.3.16"/>
    </reaction>
    <physiologicalReaction direction="left-to-right" evidence="8">
        <dbReference type="Rhea" id="RHEA:25877"/>
    </physiologicalReaction>
</comment>
<dbReference type="PANTHER" id="PTHR42716">
    <property type="entry name" value="L-ASPARTATE OXIDASE"/>
    <property type="match status" value="1"/>
</dbReference>
<evidence type="ECO:0000256" key="5">
    <source>
        <dbReference type="ARBA" id="ARBA00023002"/>
    </source>
</evidence>
<name>A0ABT6ZIS7_9ACTN</name>
<evidence type="ECO:0000256" key="7">
    <source>
        <dbReference type="ARBA" id="ARBA00030386"/>
    </source>
</evidence>
<gene>
    <name evidence="10" type="ORF">QJ043_02530</name>
</gene>
<evidence type="ECO:0000256" key="8">
    <source>
        <dbReference type="ARBA" id="ARBA00048305"/>
    </source>
</evidence>
<feature type="domain" description="FAD-dependent oxidoreductase 2 FAD-binding" evidence="9">
    <location>
        <begin position="7"/>
        <end position="231"/>
    </location>
</feature>
<evidence type="ECO:0000256" key="1">
    <source>
        <dbReference type="ARBA" id="ARBA00001974"/>
    </source>
</evidence>
<dbReference type="RefSeq" id="WP_283712594.1">
    <property type="nucleotide sequence ID" value="NZ_JASJEW010000001.1"/>
</dbReference>
<evidence type="ECO:0000256" key="2">
    <source>
        <dbReference type="ARBA" id="ARBA00021901"/>
    </source>
</evidence>
<proteinExistence type="predicted"/>
<dbReference type="EMBL" id="JASJEX010000001">
    <property type="protein sequence ID" value="MDJ1128959.1"/>
    <property type="molecule type" value="Genomic_DNA"/>
</dbReference>
<evidence type="ECO:0000259" key="9">
    <source>
        <dbReference type="Pfam" id="PF00890"/>
    </source>
</evidence>
<feature type="domain" description="FAD-dependent oxidoreductase 2 FAD-binding" evidence="9">
    <location>
        <begin position="351"/>
        <end position="385"/>
    </location>
</feature>
<dbReference type="Gene3D" id="3.50.50.60">
    <property type="entry name" value="FAD/NAD(P)-binding domain"/>
    <property type="match status" value="2"/>
</dbReference>
<keyword evidence="5" id="KW-0560">Oxidoreductase</keyword>
<evidence type="ECO:0000256" key="4">
    <source>
        <dbReference type="ARBA" id="ARBA00022827"/>
    </source>
</evidence>
<protein>
    <recommendedName>
        <fullName evidence="2">L-aspartate oxidase</fullName>
    </recommendedName>
    <alternativeName>
        <fullName evidence="7">Quinolinate synthase B</fullName>
    </alternativeName>
</protein>
<evidence type="ECO:0000313" key="11">
    <source>
        <dbReference type="Proteomes" id="UP001431693"/>
    </source>
</evidence>
<comment type="function">
    <text evidence="6">Catalyzes the oxidation of L-aspartate to iminoaspartate, the first step in the de novo biosynthesis of NAD(+).</text>
</comment>
<dbReference type="InterPro" id="IPR005288">
    <property type="entry name" value="NadB"/>
</dbReference>
<dbReference type="PRINTS" id="PR00411">
    <property type="entry name" value="PNDRDTASEI"/>
</dbReference>
<dbReference type="Proteomes" id="UP001431693">
    <property type="component" value="Unassembled WGS sequence"/>
</dbReference>
<evidence type="ECO:0000256" key="3">
    <source>
        <dbReference type="ARBA" id="ARBA00022630"/>
    </source>
</evidence>
<keyword evidence="3" id="KW-0285">Flavoprotein</keyword>